<dbReference type="GeneID" id="108833246"/>
<dbReference type="InterPro" id="IPR026960">
    <property type="entry name" value="RVT-Znf"/>
</dbReference>
<protein>
    <submittedName>
        <fullName evidence="3">Uncharacterized protein LOC108833246</fullName>
    </submittedName>
</protein>
<dbReference type="GO" id="GO:0003824">
    <property type="term" value="F:catalytic activity"/>
    <property type="evidence" value="ECO:0007669"/>
    <property type="project" value="InterPro"/>
</dbReference>
<evidence type="ECO:0000313" key="2">
    <source>
        <dbReference type="Proteomes" id="UP000504610"/>
    </source>
</evidence>
<dbReference type="InterPro" id="IPR000477">
    <property type="entry name" value="RT_dom"/>
</dbReference>
<dbReference type="AlphaFoldDB" id="A0A9W3DJI1"/>
<name>A0A9W3DJI1_RAPSA</name>
<dbReference type="InterPro" id="IPR036691">
    <property type="entry name" value="Endo/exonu/phosph_ase_sf"/>
</dbReference>
<dbReference type="Pfam" id="PF00078">
    <property type="entry name" value="RVT_1"/>
    <property type="match status" value="1"/>
</dbReference>
<dbReference type="Pfam" id="PF13966">
    <property type="entry name" value="zf-RVT"/>
    <property type="match status" value="1"/>
</dbReference>
<dbReference type="InterPro" id="IPR005135">
    <property type="entry name" value="Endo/exonuclease/phosphatase"/>
</dbReference>
<dbReference type="Gene3D" id="3.60.10.10">
    <property type="entry name" value="Endonuclease/exonuclease/phosphatase"/>
    <property type="match status" value="1"/>
</dbReference>
<reference evidence="3" key="2">
    <citation type="submission" date="2025-08" db="UniProtKB">
        <authorList>
            <consortium name="RefSeq"/>
        </authorList>
    </citation>
    <scope>IDENTIFICATION</scope>
    <source>
        <tissue evidence="3">Leaf</tissue>
    </source>
</reference>
<dbReference type="InterPro" id="IPR043502">
    <property type="entry name" value="DNA/RNA_pol_sf"/>
</dbReference>
<dbReference type="CDD" id="cd01650">
    <property type="entry name" value="RT_nLTR_like"/>
    <property type="match status" value="1"/>
</dbReference>
<organism evidence="2 3">
    <name type="scientific">Raphanus sativus</name>
    <name type="common">Radish</name>
    <name type="synonym">Raphanus raphanistrum var. sativus</name>
    <dbReference type="NCBI Taxonomy" id="3726"/>
    <lineage>
        <taxon>Eukaryota</taxon>
        <taxon>Viridiplantae</taxon>
        <taxon>Streptophyta</taxon>
        <taxon>Embryophyta</taxon>
        <taxon>Tracheophyta</taxon>
        <taxon>Spermatophyta</taxon>
        <taxon>Magnoliopsida</taxon>
        <taxon>eudicotyledons</taxon>
        <taxon>Gunneridae</taxon>
        <taxon>Pentapetalae</taxon>
        <taxon>rosids</taxon>
        <taxon>malvids</taxon>
        <taxon>Brassicales</taxon>
        <taxon>Brassicaceae</taxon>
        <taxon>Brassiceae</taxon>
        <taxon>Raphanus</taxon>
    </lineage>
</organism>
<dbReference type="Pfam" id="PF03372">
    <property type="entry name" value="Exo_endo_phos"/>
    <property type="match status" value="1"/>
</dbReference>
<dbReference type="OrthoDB" id="1111266at2759"/>
<dbReference type="SUPFAM" id="SSF56672">
    <property type="entry name" value="DNA/RNA polymerases"/>
    <property type="match status" value="1"/>
</dbReference>
<keyword evidence="2" id="KW-1185">Reference proteome</keyword>
<dbReference type="SUPFAM" id="SSF56219">
    <property type="entry name" value="DNase I-like"/>
    <property type="match status" value="1"/>
</dbReference>
<sequence>MVVDLKVVLGYDRVMVVNPIGLSGGLALMWKAEVGVEVKFADKNIIDCRIRYRGQVFYVSFVYGEPSQIGKRKVWERLMRLGAGRKKCWGMVGDFNDILHNGEKIGGPPRSPESFKDFVEMLEVCDMKEIVGSGDSFTWAGVRYKKYIQCKLDRCFGNKQWRINFYKSSQTFMERLGSDHRPVLVNLFDEKERRRVDFRFDKRLVGKNRVMETIDMSWIKARAEKNLSILGSLGEVRKALGKWKRENNLNSNERMQKFRHELEVETSSFAPCWEHVRFLKEEIGKNFKEEEDFWMQKSRDKWLVVGDNNTSFFHASVKASRQRNQLTKLIDDEGSEFSSTPQMGKVATEYFDKLFATSGVSEVMGFFTGMETRVTENMNAKLLKEVDDEEIREAVFMIKASSAPGSDGMNGCFFQEYWHIIGQEITKEIKDFFSSGVFPSEWNFTQICLIPKILNPEKMVDLRPISLCSVMYKIIAKILVARLKPLLEHIISPNQSAFVPKRLISDNIIIAHEMVHGLRTHERISKEHMAIKTDMSKAYDRIEWSYLEGLMSAIGFHEKFRAWIMFCVRSVSYTVLINGEEQRKVVPSRGLRQGDPLSPFLFDLCTEGLTHQLNEAERRGEITGIKFADNGPAVHHLFFADDSLLLVKANEEECNVVCKILKEYEKVSGQMISFSKSAITFGKNVPEERKVKIKDITGINNEGGTGKYLGLPECFSGSKVAMLQYIHEQMTSRFHNWYAFFLSTGGKEVLLKSVAMAMPVFAMSVFKLPKLTCRNLTSAMANFWWNAQEGKNKMHWVSWDRMCLDKEDGGLGFRDLEKFNQALLAKQGWRLLMNPDSLCARVMRSRYYPTGDFLTASIGSRPSYAWRSVLFGRELLVKGLRRNVGSGDTIYVWMDKWLFDSAPIAPLRKQIFFDIELKVRDLINPQTKTWDRGKLEELFVPDDIARILKQKPAFGKDDSYEWVHNRWGAYSVKSGYWLACSLDQSEVRNIARSRPSINAVRSKVWKVKTVPKIKVFMWKALSNALAVSDECLARGMKVDPRCQRCGEVGESINHVLLTCPAARLVWATSGFPFPSNGFEHGGLYANLWYLMKAGEDMRIPSALRRSFPWILWMIWKNKNAFCIEGKEFAAEDTVAKIFEDSKRWFDVLEEASTVEESRNRRLLAGKGWKAPERNIVKCNIGISWAKDTKLAGTS</sequence>
<gene>
    <name evidence="3" type="primary">LOC108833246</name>
</gene>
<dbReference type="RefSeq" id="XP_056863974.1">
    <property type="nucleotide sequence ID" value="XM_057007994.1"/>
</dbReference>
<dbReference type="KEGG" id="rsz:108833246"/>
<feature type="domain" description="Reverse transcriptase" evidence="1">
    <location>
        <begin position="431"/>
        <end position="713"/>
    </location>
</feature>
<evidence type="ECO:0000313" key="3">
    <source>
        <dbReference type="RefSeq" id="XP_056863974.1"/>
    </source>
</evidence>
<accession>A0A9W3DJI1</accession>
<reference evidence="2" key="1">
    <citation type="journal article" date="2019" name="Database">
        <title>The radish genome database (RadishGD): an integrated information resource for radish genomics.</title>
        <authorList>
            <person name="Yu H.J."/>
            <person name="Baek S."/>
            <person name="Lee Y.J."/>
            <person name="Cho A."/>
            <person name="Mun J.H."/>
        </authorList>
    </citation>
    <scope>NUCLEOTIDE SEQUENCE [LARGE SCALE GENOMIC DNA]</scope>
    <source>
        <strain evidence="2">cv. WK10039</strain>
    </source>
</reference>
<evidence type="ECO:0000259" key="1">
    <source>
        <dbReference type="PROSITE" id="PS50878"/>
    </source>
</evidence>
<proteinExistence type="predicted"/>
<dbReference type="PANTHER" id="PTHR33116:SF86">
    <property type="entry name" value="REVERSE TRANSCRIPTASE DOMAIN-CONTAINING PROTEIN"/>
    <property type="match status" value="1"/>
</dbReference>
<dbReference type="Proteomes" id="UP000504610">
    <property type="component" value="Chromosome 4"/>
</dbReference>
<dbReference type="PROSITE" id="PS50878">
    <property type="entry name" value="RT_POL"/>
    <property type="match status" value="1"/>
</dbReference>
<dbReference type="PANTHER" id="PTHR33116">
    <property type="entry name" value="REVERSE TRANSCRIPTASE ZINC-BINDING DOMAIN-CONTAINING PROTEIN-RELATED-RELATED"/>
    <property type="match status" value="1"/>
</dbReference>